<evidence type="ECO:0000256" key="13">
    <source>
        <dbReference type="RuleBase" id="RU003762"/>
    </source>
</evidence>
<evidence type="ECO:0000256" key="5">
    <source>
        <dbReference type="ARBA" id="ARBA00022737"/>
    </source>
</evidence>
<dbReference type="GO" id="GO:0050900">
    <property type="term" value="P:leukocyte migration"/>
    <property type="evidence" value="ECO:0007669"/>
    <property type="project" value="TreeGrafter"/>
</dbReference>
<feature type="repeat" description="FG-GAP" evidence="12">
    <location>
        <begin position="371"/>
        <end position="428"/>
    </location>
</feature>
<dbReference type="Pfam" id="PF20805">
    <property type="entry name" value="Integrin_A_Ig_2"/>
    <property type="match status" value="1"/>
</dbReference>
<dbReference type="Ensembl" id="ENSSFOT00015001659.2">
    <property type="protein sequence ID" value="ENSSFOP00015001621.1"/>
    <property type="gene ID" value="ENSSFOG00015001051.2"/>
</dbReference>
<reference evidence="18 19" key="1">
    <citation type="submission" date="2019-04" db="EMBL/GenBank/DDBJ databases">
        <authorList>
            <consortium name="Wellcome Sanger Institute Data Sharing"/>
        </authorList>
    </citation>
    <scope>NUCLEOTIDE SEQUENCE [LARGE SCALE GENOMIC DNA]</scope>
</reference>
<sequence length="1091" mass="121938">MARSPRRPPVLLLHLAWLCALGCTCVSTFNLDQDKVIKKVGDKNSFFGFSLAMHRQLQPAEKRMLLVGAPRAKALDKQKANITGGLYSCEVTTQTNDCKRVIFDNDVDSTKENKENQWMGVTVRSQGPGGKILACAHRYQKWQFVSQPQETRDIIGRCYVLSQDLTINTASAEDGGSWKFCDGRVRGHERFGSCQQGLSATFTKNYHYLVFGAPGGYNWKGIVRVEQKNTTLEDQGIFDDGPYEVGDESALDATLVPAPPNSYLGFSLDSGYKITKKGQLTIVAGAPRANHSGAVVLLKIDPEFKSRLIDEYTFEGQGLASSFGYDVTVADLNKDGWEDIVVGAPQYFLKDGEVGGAVYVYINREGKWNTVKPIQLNGNKDSMFGLAVENIGDINQDSYEDIAVGAPYDSNGEGKVYIYHGSASGITTKPVQILQANDANVKLFGYSLAGNMDLDKNSYPDVAVGSLSDTLFIYRARPIINIEKSVQITPNEINLTRTNCGERICMEMNACFSFSANPPSYNPRLTLAFSIAVDPEQSKRNMPPRATFLTKSPTDTNKLSGTVELLGQNNRQCIIQKLQLKDGKELKDKLRPIGVEVSVSIQDLKRRRRDSMLPQLVPVLDANNDKTKTQVGFSKEGCGADNICQSNLEMKYKFFYKDPKQDIFHPFQQKNGVPVMSLNDQKDIALEINVTNKNGDDAYEARVQAVFPSYLSYSAYRVKKAGNQQVNCISNQNGSSAYCELGNPFKGGSEVTFYIILSTASMSLDIAEIEVDLNLETTSEQKNLNVVKAKAQVLTELLLSVSGVAKPSQVEFGGEIKGESAVKFEDEIGSLIEYKFRIINLGRPLKFFDTAFLNIQWPKETDNGKWILYLLSTTTEGRKKIPCSPQAEINPNKVSHKSRKKRAPGDEKSSGSTFFRFLDRDKKKYKTLMCGNGTKCVEIRCPLEGLESNAIVLQSRLWNSTFLEEYPSLNYLDIIVKASLHLDNTAHNIFMKNAETQVRVTVFPEKSVAKYSGMPWWIILVAILAGLLLLALLGFLLWKCGFFKRYKYDDKIPKYYAVRIKKQEQQDEKASYETPEKKLWMTVWNENESYS</sequence>
<dbReference type="Gene3D" id="2.60.40.1530">
    <property type="entry name" value="ntegrin, alpha v. Chain A, domain 4"/>
    <property type="match status" value="1"/>
</dbReference>
<dbReference type="AlphaFoldDB" id="A0A8C9QWV0"/>
<keyword evidence="6 13" id="KW-0130">Cell adhesion</keyword>
<gene>
    <name evidence="18" type="primary">ITGA6</name>
</gene>
<evidence type="ECO:0000313" key="18">
    <source>
        <dbReference type="Ensembl" id="ENSSFOP00015001621.1"/>
    </source>
</evidence>
<evidence type="ECO:0000313" key="19">
    <source>
        <dbReference type="Proteomes" id="UP000694397"/>
    </source>
</evidence>
<dbReference type="Proteomes" id="UP000694397">
    <property type="component" value="Chromosome 21"/>
</dbReference>
<dbReference type="GO" id="GO:0009897">
    <property type="term" value="C:external side of plasma membrane"/>
    <property type="evidence" value="ECO:0007669"/>
    <property type="project" value="TreeGrafter"/>
</dbReference>
<evidence type="ECO:0000256" key="2">
    <source>
        <dbReference type="ARBA" id="ARBA00008054"/>
    </source>
</evidence>
<keyword evidence="3 13" id="KW-0812">Transmembrane</keyword>
<feature type="domain" description="Integrin alpha second immunoglobulin-like" evidence="16">
    <location>
        <begin position="638"/>
        <end position="793"/>
    </location>
</feature>
<evidence type="ECO:0000259" key="17">
    <source>
        <dbReference type="Pfam" id="PF20806"/>
    </source>
</evidence>
<comment type="subcellular location">
    <subcellularLocation>
        <location evidence="1 13">Membrane</location>
        <topology evidence="1 13">Single-pass type I membrane protein</topology>
    </subcellularLocation>
</comment>
<dbReference type="InterPro" id="IPR028994">
    <property type="entry name" value="Integrin_alpha_N"/>
</dbReference>
<keyword evidence="4 13" id="KW-0732">Signal</keyword>
<feature type="repeat" description="FG-GAP" evidence="12">
    <location>
        <begin position="250"/>
        <end position="307"/>
    </location>
</feature>
<dbReference type="PRINTS" id="PR01185">
    <property type="entry name" value="INTEGRINA"/>
</dbReference>
<comment type="similarity">
    <text evidence="2 13">Belongs to the integrin alpha chain family.</text>
</comment>
<dbReference type="Pfam" id="PF20806">
    <property type="entry name" value="Integrin_A_Ig_3"/>
    <property type="match status" value="1"/>
</dbReference>
<evidence type="ECO:0000256" key="1">
    <source>
        <dbReference type="ARBA" id="ARBA00004479"/>
    </source>
</evidence>
<evidence type="ECO:0000259" key="15">
    <source>
        <dbReference type="Pfam" id="PF08441"/>
    </source>
</evidence>
<evidence type="ECO:0000256" key="12">
    <source>
        <dbReference type="PROSITE-ProRule" id="PRU00803"/>
    </source>
</evidence>
<dbReference type="GO" id="GO:0033627">
    <property type="term" value="P:cell adhesion mediated by integrin"/>
    <property type="evidence" value="ECO:0007669"/>
    <property type="project" value="TreeGrafter"/>
</dbReference>
<dbReference type="InterPro" id="IPR032695">
    <property type="entry name" value="Integrin_dom_sf"/>
</dbReference>
<evidence type="ECO:0000256" key="9">
    <source>
        <dbReference type="ARBA" id="ARBA00023136"/>
    </source>
</evidence>
<dbReference type="GeneTree" id="ENSGT00940000155353"/>
<keyword evidence="10 13" id="KW-0675">Receptor</keyword>
<feature type="transmembrane region" description="Helical" evidence="13">
    <location>
        <begin position="1016"/>
        <end position="1038"/>
    </location>
</feature>
<feature type="repeat" description="FG-GAP" evidence="12">
    <location>
        <begin position="308"/>
        <end position="370"/>
    </location>
</feature>
<reference evidence="18" key="3">
    <citation type="submission" date="2025-09" db="UniProtKB">
        <authorList>
            <consortium name="Ensembl"/>
        </authorList>
    </citation>
    <scope>IDENTIFICATION</scope>
</reference>
<proteinExistence type="inferred from homology"/>
<feature type="domain" description="Integrin alpha first immunoglubulin-like" evidence="15">
    <location>
        <begin position="476"/>
        <end position="635"/>
    </location>
</feature>
<dbReference type="Gene3D" id="1.20.5.930">
    <property type="entry name" value="Bicelle-embedded integrin alpha(iib) transmembrane segment"/>
    <property type="match status" value="1"/>
</dbReference>
<evidence type="ECO:0000259" key="16">
    <source>
        <dbReference type="Pfam" id="PF20805"/>
    </source>
</evidence>
<evidence type="ECO:0000256" key="8">
    <source>
        <dbReference type="ARBA" id="ARBA00023037"/>
    </source>
</evidence>
<feature type="region of interest" description="Disordered" evidence="14">
    <location>
        <begin position="881"/>
        <end position="911"/>
    </location>
</feature>
<feature type="repeat" description="FG-GAP" evidence="12">
    <location>
        <begin position="182"/>
        <end position="235"/>
    </location>
</feature>
<keyword evidence="19" id="KW-1185">Reference proteome</keyword>
<organism evidence="18 19">
    <name type="scientific">Scleropages formosus</name>
    <name type="common">Asian bonytongue</name>
    <name type="synonym">Osteoglossum formosum</name>
    <dbReference type="NCBI Taxonomy" id="113540"/>
    <lineage>
        <taxon>Eukaryota</taxon>
        <taxon>Metazoa</taxon>
        <taxon>Chordata</taxon>
        <taxon>Craniata</taxon>
        <taxon>Vertebrata</taxon>
        <taxon>Euteleostomi</taxon>
        <taxon>Actinopterygii</taxon>
        <taxon>Neopterygii</taxon>
        <taxon>Teleostei</taxon>
        <taxon>Osteoglossocephala</taxon>
        <taxon>Osteoglossomorpha</taxon>
        <taxon>Osteoglossiformes</taxon>
        <taxon>Osteoglossidae</taxon>
        <taxon>Scleropages</taxon>
    </lineage>
</organism>
<name>A0A8C9QWV0_SCLFO</name>
<dbReference type="InterPro" id="IPR013649">
    <property type="entry name" value="Integrin_alpha_Ig-like_1"/>
</dbReference>
<dbReference type="Gene3D" id="2.130.10.130">
    <property type="entry name" value="Integrin alpha, N-terminal"/>
    <property type="match status" value="1"/>
</dbReference>
<dbReference type="PANTHER" id="PTHR23220">
    <property type="entry name" value="INTEGRIN ALPHA"/>
    <property type="match status" value="1"/>
</dbReference>
<dbReference type="Pfam" id="PF01839">
    <property type="entry name" value="FG-GAP"/>
    <property type="match status" value="2"/>
</dbReference>
<dbReference type="Pfam" id="PF08441">
    <property type="entry name" value="Integrin_A_Ig_1"/>
    <property type="match status" value="1"/>
</dbReference>
<dbReference type="InterPro" id="IPR000413">
    <property type="entry name" value="Integrin_alpha"/>
</dbReference>
<dbReference type="Gene3D" id="2.60.40.1460">
    <property type="entry name" value="Integrin domains. Chain A, domain 2"/>
    <property type="match status" value="1"/>
</dbReference>
<keyword evidence="8 13" id="KW-0401">Integrin</keyword>
<evidence type="ECO:0000256" key="11">
    <source>
        <dbReference type="ARBA" id="ARBA00023180"/>
    </source>
</evidence>
<dbReference type="Gene3D" id="2.60.40.1510">
    <property type="entry name" value="ntegrin, alpha v. Chain A, domain 3"/>
    <property type="match status" value="1"/>
</dbReference>
<dbReference type="OrthoDB" id="5317514at2759"/>
<evidence type="ECO:0000256" key="7">
    <source>
        <dbReference type="ARBA" id="ARBA00022989"/>
    </source>
</evidence>
<dbReference type="SMART" id="SM00191">
    <property type="entry name" value="Int_alpha"/>
    <property type="match status" value="5"/>
</dbReference>
<dbReference type="SUPFAM" id="SSF69179">
    <property type="entry name" value="Integrin domains"/>
    <property type="match status" value="3"/>
</dbReference>
<dbReference type="PANTHER" id="PTHR23220:SF9">
    <property type="entry name" value="INTEGRIN ALPHA-6"/>
    <property type="match status" value="1"/>
</dbReference>
<dbReference type="PROSITE" id="PS51470">
    <property type="entry name" value="FG_GAP"/>
    <property type="match status" value="5"/>
</dbReference>
<keyword evidence="5" id="KW-0677">Repeat</keyword>
<dbReference type="GO" id="GO:0005178">
    <property type="term" value="F:integrin binding"/>
    <property type="evidence" value="ECO:0007669"/>
    <property type="project" value="TreeGrafter"/>
</dbReference>
<dbReference type="GO" id="GO:0008305">
    <property type="term" value="C:integrin complex"/>
    <property type="evidence" value="ECO:0007669"/>
    <property type="project" value="InterPro"/>
</dbReference>
<dbReference type="GO" id="GO:0098609">
    <property type="term" value="P:cell-cell adhesion"/>
    <property type="evidence" value="ECO:0007669"/>
    <property type="project" value="TreeGrafter"/>
</dbReference>
<evidence type="ECO:0000256" key="3">
    <source>
        <dbReference type="ARBA" id="ARBA00022692"/>
    </source>
</evidence>
<dbReference type="InterPro" id="IPR048285">
    <property type="entry name" value="Integrin_alpha_Ig-like_2"/>
</dbReference>
<feature type="repeat" description="FG-GAP" evidence="12">
    <location>
        <begin position="432"/>
        <end position="491"/>
    </location>
</feature>
<feature type="domain" description="Integrin alpha third immunoglobulin-like" evidence="17">
    <location>
        <begin position="799"/>
        <end position="1005"/>
    </location>
</feature>
<keyword evidence="9 13" id="KW-0472">Membrane</keyword>
<keyword evidence="7 13" id="KW-1133">Transmembrane helix</keyword>
<accession>A0A8C9QWV0</accession>
<evidence type="ECO:0000256" key="4">
    <source>
        <dbReference type="ARBA" id="ARBA00022729"/>
    </source>
</evidence>
<feature type="signal peptide" evidence="13">
    <location>
        <begin position="1"/>
        <end position="28"/>
    </location>
</feature>
<evidence type="ECO:0000256" key="10">
    <source>
        <dbReference type="ARBA" id="ARBA00023170"/>
    </source>
</evidence>
<evidence type="ECO:0000256" key="6">
    <source>
        <dbReference type="ARBA" id="ARBA00022889"/>
    </source>
</evidence>
<dbReference type="GO" id="GO:0007229">
    <property type="term" value="P:integrin-mediated signaling pathway"/>
    <property type="evidence" value="ECO:0007669"/>
    <property type="project" value="UniProtKB-KW"/>
</dbReference>
<reference evidence="18" key="2">
    <citation type="submission" date="2025-08" db="UniProtKB">
        <authorList>
            <consortium name="Ensembl"/>
        </authorList>
    </citation>
    <scope>IDENTIFICATION</scope>
</reference>
<dbReference type="GO" id="GO:0007160">
    <property type="term" value="P:cell-matrix adhesion"/>
    <property type="evidence" value="ECO:0007669"/>
    <property type="project" value="TreeGrafter"/>
</dbReference>
<evidence type="ECO:0000256" key="14">
    <source>
        <dbReference type="SAM" id="MobiDB-lite"/>
    </source>
</evidence>
<dbReference type="SUPFAM" id="SSF69318">
    <property type="entry name" value="Integrin alpha N-terminal domain"/>
    <property type="match status" value="1"/>
</dbReference>
<protein>
    <submittedName>
        <fullName evidence="18">Integrin subunit alpha 6</fullName>
    </submittedName>
</protein>
<dbReference type="InterPro" id="IPR013519">
    <property type="entry name" value="Int_alpha_beta-p"/>
</dbReference>
<dbReference type="InterPro" id="IPR048286">
    <property type="entry name" value="Integrin_alpha_Ig-like_3"/>
</dbReference>
<keyword evidence="11" id="KW-0325">Glycoprotein</keyword>
<dbReference type="PROSITE" id="PS00242">
    <property type="entry name" value="INTEGRIN_ALPHA"/>
    <property type="match status" value="1"/>
</dbReference>
<dbReference type="InterPro" id="IPR018184">
    <property type="entry name" value="Integrin_alpha_C_CS"/>
</dbReference>
<feature type="chain" id="PRO_5034643381" evidence="13">
    <location>
        <begin position="29"/>
        <end position="1091"/>
    </location>
</feature>
<dbReference type="InterPro" id="IPR013517">
    <property type="entry name" value="FG-GAP"/>
</dbReference>